<dbReference type="InterPro" id="IPR036736">
    <property type="entry name" value="ACP-like_sf"/>
</dbReference>
<dbReference type="GO" id="GO:0004312">
    <property type="term" value="F:fatty acid synthase activity"/>
    <property type="evidence" value="ECO:0007669"/>
    <property type="project" value="TreeGrafter"/>
</dbReference>
<dbReference type="Gene3D" id="3.40.50.1820">
    <property type="entry name" value="alpha/beta hydrolase"/>
    <property type="match status" value="1"/>
</dbReference>
<dbReference type="SMART" id="SM00827">
    <property type="entry name" value="PKS_AT"/>
    <property type="match status" value="1"/>
</dbReference>
<feature type="compositionally biased region" description="Polar residues" evidence="6">
    <location>
        <begin position="1740"/>
        <end position="1755"/>
    </location>
</feature>
<dbReference type="InterPro" id="IPR042104">
    <property type="entry name" value="PKS_dehydratase_sf"/>
</dbReference>
<evidence type="ECO:0000256" key="4">
    <source>
        <dbReference type="ARBA" id="ARBA00022737"/>
    </source>
</evidence>
<dbReference type="PROSITE" id="PS00606">
    <property type="entry name" value="KS3_1"/>
    <property type="match status" value="1"/>
</dbReference>
<accession>A0A1W5CVZ8</accession>
<dbReference type="InterPro" id="IPR050091">
    <property type="entry name" value="PKS_NRPS_Biosynth_Enz"/>
</dbReference>
<dbReference type="Pfam" id="PF00109">
    <property type="entry name" value="ketoacyl-synt"/>
    <property type="match status" value="1"/>
</dbReference>
<dbReference type="SMART" id="SM00823">
    <property type="entry name" value="PKS_PP"/>
    <property type="match status" value="1"/>
</dbReference>
<dbReference type="SMART" id="SM00825">
    <property type="entry name" value="PKS_KS"/>
    <property type="match status" value="1"/>
</dbReference>
<dbReference type="InterPro" id="IPR001227">
    <property type="entry name" value="Ac_transferase_dom_sf"/>
</dbReference>
<dbReference type="InterPro" id="IPR018201">
    <property type="entry name" value="Ketoacyl_synth_AS"/>
</dbReference>
<dbReference type="InterPro" id="IPR032088">
    <property type="entry name" value="SAT"/>
</dbReference>
<dbReference type="InterPro" id="IPR016039">
    <property type="entry name" value="Thiolase-like"/>
</dbReference>
<evidence type="ECO:0000313" key="11">
    <source>
        <dbReference type="Proteomes" id="UP000192927"/>
    </source>
</evidence>
<sequence>MSDQIDILFFGDQTVDTHAFLKSVLTRGKSNPLINSFIVKASALLREEVAQLPSLDRQSIPNFSTVQELSDRHHEGQLVNTAIESALLCISQLAHYLGFAGDNDSKDFNPSKTVIVGLCTGSLAAAAVASSPSAATLTPLALEAVRIAFRTGLHVGISARRVYQVVDNQECWSFLIPEISELEAGEAIDVFHKERAIPVSRRAYVSAVGSNVITVSGPPSTLHHLFEATNTFRGTRRIQIPVHGPYHAPHLHGDASLQKILGTHNGCESHIIDHFHPKIPLLSTTSGERFTATSTRQLLEQVLNEALNETLRFDRVLDGCVASVRRSDATTCRIVPLGPINSIHGVVSVLKKGTEASIVLENNSSFMSAKLPYNTRTPANLAESKLAIVGMAGRFPGAADHEKFWQLLEQGLDVHREVPKERFDPKTHFDPTGKKKNTTHTPYGCFIDEPGLFDPRFFNMSPREAVQTDPMQRLSLVTAYEALEMAGYVPNRTPSTKLDRVGVFYGQTSDDWREINAAQDIDTYFITGGVRAFGPGRINYHFKFSGPSFSVDTACSSGMAAIQLACTSLWSGNCDTAIAGGVSVMTNSDIFSGLSRGQFLSKVGPCQTFDNEADGYCRADGIGTVIIKRLQDAEADKDNILAVILGSATNHSAEAISITHPHAETQESLYKKILDEAGVDALDVDYVEMHGTGTQAGDGTEMRSVSNVFAPVSRKRRSDQSLHLGAVKANVGHGEAASGVTALIKCLLMMQKNSIPPHVGIKTIINQTFPKDLDERNVHIALKKKPWQAKAGKKRVVFVNNFSAAGGNTALLMEDGPSSFPGKPDPRPTHIIAVSAKAKSSLRKNLERLISYIDDNPSASLPDISYTLTARRIQHNYRVAFPATDVAQARAELVSKLNDNTNPVSSTLPKVAFVFTGQGSHYPALGKDLFEHSSQFKSDLLDFDSIGRGQGFPSFLPLIDGSVSDVQSLSPLVVQLGLTCVQMALSRLWKSWGVTPDIVMGHSLGEYAALNVAGVLSVSDTIFLVGERARCLQDRCTVGTHAMLAVKAPLSSFHGLPSGLDGKIQVACINGPQETVYSGLSEDINKAVDHFSSESIKCTKLNVPFAFHSSQVDPILASFEEIAQSAVFNKAEIPIISPLFGDIISAGDTISPDYLRRHAREPVNFLGGFQSGQTKKLIDDATLWVEIGPHPICLGMVKSTIGLRTGGAPSLRRGESAWKTVASSLCQLHTGGLKIDWNEYQRDFTDSLHMLDLPKYAFDEKNYWIQYVNDWCLTKGDVPNPAVLAIEEKKSLSTTTVHNVIHEEVKDGKVKVVIESDLSRPDLHAVVAGHVINGSCLCPSSLYGDMAMTVADYMYKLVRPKAQKIDLNVCNMEVTAPLIAKMSGQEAHIVRLSAITNTSLDQAELVFSSGEGKSRTEHAKCTVVYGDGSAWLAEWQRNAYLIRARVEGLKKSVDAGGAHRIFRGMAYKLFAALVQYDKKYRGMEEVILDSVELEATACLAFQTTEADGNFFCSPYWIDSAAHLSGFIVNASDVVDSTNQVYISHGWESMRFAQPLSADKTYQSYVKMQPAGGKMMAGDVYVFDGDTIIGVVGGLKFQCIPRALFNTFLPPPGVPQSAKARKITPEPPLQVKIPGTIETPKSTVIVSQDTAKLVVSVTGRALTIIAEEVGISPDELADPIDFADLGVDSLMSLSISGRMREELELTVQSSLFIDYPSVGQLKGFLAQFDTEISMGEIESQDVGSGSTTPELESATRTPKHEEDGPPTPPSSTATPDVGVLVEEVASAPKLAALGIDQSMSASLHEGMQEKTGRAVPLLIPDNLNVQYLEEALNPTGQAHKVSAPHRSATSVLLQGNPRKSSKTLFLMPDGGGSATSYIGIPDLSPEVAVFGLNSPFMKCPEEYDCGVVGIAAMFLIELRRRQPHGPYLLGGWSAGGVVAFEAAQQLLQAGEAVEKLILIDTPCPLIIEALPSSLHRFFNTIGLLGDGLRSERKIPAWLLPHFAASVTALSQYTATKMDPAKAPKTTAIWCRDGVCKYPSDPRPDPYPYGHAQWLLENRIDFGPQQWDAFIPVENITTTSMPGNHFTMMREPNVHHLGGLIASAILD</sequence>
<feature type="domain" description="Carrier" evidence="7">
    <location>
        <begin position="1654"/>
        <end position="1728"/>
    </location>
</feature>
<dbReference type="Gene3D" id="3.10.129.110">
    <property type="entry name" value="Polyketide synthase dehydratase"/>
    <property type="match status" value="1"/>
</dbReference>
<evidence type="ECO:0000256" key="1">
    <source>
        <dbReference type="ARBA" id="ARBA00022450"/>
    </source>
</evidence>
<dbReference type="InterPro" id="IPR016036">
    <property type="entry name" value="Malonyl_transacylase_ACP-bd"/>
</dbReference>
<feature type="region of interest" description="Disordered" evidence="6">
    <location>
        <begin position="1735"/>
        <end position="1774"/>
    </location>
</feature>
<dbReference type="SUPFAM" id="SSF53901">
    <property type="entry name" value="Thiolase-like"/>
    <property type="match status" value="1"/>
</dbReference>
<proteinExistence type="predicted"/>
<dbReference type="InterPro" id="IPR020806">
    <property type="entry name" value="PKS_PP-bd"/>
</dbReference>
<dbReference type="PROSITE" id="PS52019">
    <property type="entry name" value="PKS_MFAS_DH"/>
    <property type="match status" value="1"/>
</dbReference>
<dbReference type="PANTHER" id="PTHR43775">
    <property type="entry name" value="FATTY ACID SYNTHASE"/>
    <property type="match status" value="1"/>
</dbReference>
<dbReference type="InterPro" id="IPR014043">
    <property type="entry name" value="Acyl_transferase_dom"/>
</dbReference>
<keyword evidence="1" id="KW-0596">Phosphopantetheine</keyword>
<dbReference type="GO" id="GO:0006633">
    <property type="term" value="P:fatty acid biosynthetic process"/>
    <property type="evidence" value="ECO:0007669"/>
    <property type="project" value="InterPro"/>
</dbReference>
<dbReference type="Pfam" id="PF00550">
    <property type="entry name" value="PP-binding"/>
    <property type="match status" value="1"/>
</dbReference>
<dbReference type="InterPro" id="IPR014030">
    <property type="entry name" value="Ketoacyl_synth_N"/>
</dbReference>
<dbReference type="GO" id="GO:0004315">
    <property type="term" value="F:3-oxoacyl-[acyl-carrier-protein] synthase activity"/>
    <property type="evidence" value="ECO:0007669"/>
    <property type="project" value="InterPro"/>
</dbReference>
<evidence type="ECO:0000259" key="9">
    <source>
        <dbReference type="PROSITE" id="PS52019"/>
    </source>
</evidence>
<dbReference type="InterPro" id="IPR049551">
    <property type="entry name" value="PKS_DH_C"/>
</dbReference>
<evidence type="ECO:0000259" key="7">
    <source>
        <dbReference type="PROSITE" id="PS50075"/>
    </source>
</evidence>
<evidence type="ECO:0000313" key="10">
    <source>
        <dbReference type="EMBL" id="SLM35037.1"/>
    </source>
</evidence>
<dbReference type="Gene3D" id="3.30.70.3290">
    <property type="match status" value="1"/>
</dbReference>
<dbReference type="GO" id="GO:0044550">
    <property type="term" value="P:secondary metabolite biosynthetic process"/>
    <property type="evidence" value="ECO:0007669"/>
    <property type="project" value="UniProtKB-ARBA"/>
</dbReference>
<dbReference type="SUPFAM" id="SSF52151">
    <property type="entry name" value="FabD/lysophospholipase-like"/>
    <property type="match status" value="1"/>
</dbReference>
<dbReference type="GO" id="GO:0031177">
    <property type="term" value="F:phosphopantetheine binding"/>
    <property type="evidence" value="ECO:0007669"/>
    <property type="project" value="InterPro"/>
</dbReference>
<dbReference type="PANTHER" id="PTHR43775:SF37">
    <property type="entry name" value="SI:DKEY-61P9.11"/>
    <property type="match status" value="1"/>
</dbReference>
<dbReference type="InterPro" id="IPR030918">
    <property type="entry name" value="PT_fungal_PKS"/>
</dbReference>
<keyword evidence="4" id="KW-0677">Repeat</keyword>
<feature type="domain" description="PKS/mFAS DH" evidence="9">
    <location>
        <begin position="1298"/>
        <end position="1605"/>
    </location>
</feature>
<dbReference type="Pfam" id="PF22621">
    <property type="entry name" value="CurL-like_PKS_C"/>
    <property type="match status" value="1"/>
</dbReference>
<keyword evidence="11" id="KW-1185">Reference proteome</keyword>
<dbReference type="PROSITE" id="PS50075">
    <property type="entry name" value="CARRIER"/>
    <property type="match status" value="1"/>
</dbReference>
<dbReference type="Pfam" id="PF00698">
    <property type="entry name" value="Acyl_transf_1"/>
    <property type="match status" value="1"/>
</dbReference>
<dbReference type="SUPFAM" id="SSF55048">
    <property type="entry name" value="Probable ACP-binding domain of malonyl-CoA ACP transacylase"/>
    <property type="match status" value="1"/>
</dbReference>
<dbReference type="FunFam" id="3.10.129.110:FF:000001">
    <property type="entry name" value="Sterigmatocystin biosynthesis polyketide synthase"/>
    <property type="match status" value="1"/>
</dbReference>
<reference evidence="11" key="1">
    <citation type="submission" date="2017-03" db="EMBL/GenBank/DDBJ databases">
        <authorList>
            <person name="Sharma R."/>
            <person name="Thines M."/>
        </authorList>
    </citation>
    <scope>NUCLEOTIDE SEQUENCE [LARGE SCALE GENOMIC DNA]</scope>
</reference>
<evidence type="ECO:0000256" key="5">
    <source>
        <dbReference type="PROSITE-ProRule" id="PRU01363"/>
    </source>
</evidence>
<dbReference type="Gene3D" id="3.40.47.10">
    <property type="match status" value="1"/>
</dbReference>
<dbReference type="FunFam" id="3.40.50.1820:FF:000116">
    <property type="entry name" value="Sterigmatocystin biosynthesis polyketide synthase"/>
    <property type="match status" value="1"/>
</dbReference>
<feature type="active site" description="Proton acceptor; for dehydratase activity" evidence="5">
    <location>
        <position position="1330"/>
    </location>
</feature>
<evidence type="ECO:0000256" key="3">
    <source>
        <dbReference type="ARBA" id="ARBA00022679"/>
    </source>
</evidence>
<dbReference type="Gene3D" id="3.40.366.10">
    <property type="entry name" value="Malonyl-Coenzyme A Acyl Carrier Protein, domain 2"/>
    <property type="match status" value="3"/>
</dbReference>
<dbReference type="FunFam" id="3.40.47.10:FF:000031">
    <property type="entry name" value="Sterigmatocystin biosynthesis polyketide synthase"/>
    <property type="match status" value="1"/>
</dbReference>
<dbReference type="FunFam" id="1.10.1200.10:FF:000011">
    <property type="entry name" value="Sterigmatocystin biosynthesis polyketide synthase"/>
    <property type="match status" value="1"/>
</dbReference>
<dbReference type="Gene3D" id="1.10.1200.10">
    <property type="entry name" value="ACP-like"/>
    <property type="match status" value="1"/>
</dbReference>
<name>A0A1W5CVZ8_9LECA</name>
<evidence type="ECO:0000256" key="6">
    <source>
        <dbReference type="SAM" id="MobiDB-lite"/>
    </source>
</evidence>
<feature type="domain" description="Ketosynthase family 3 (KS3)" evidence="8">
    <location>
        <begin position="383"/>
        <end position="815"/>
    </location>
</feature>
<dbReference type="InterPro" id="IPR016035">
    <property type="entry name" value="Acyl_Trfase/lysoPLipase"/>
</dbReference>
<dbReference type="Pfam" id="PF16073">
    <property type="entry name" value="SAT"/>
    <property type="match status" value="1"/>
</dbReference>
<feature type="active site" description="Proton donor; for dehydratase activity" evidence="5">
    <location>
        <position position="1518"/>
    </location>
</feature>
<dbReference type="Proteomes" id="UP000192927">
    <property type="component" value="Unassembled WGS sequence"/>
</dbReference>
<dbReference type="InterPro" id="IPR001031">
    <property type="entry name" value="Thioesterase"/>
</dbReference>
<protein>
    <submittedName>
        <fullName evidence="10">Polyketide synthase</fullName>
    </submittedName>
</protein>
<dbReference type="InterPro" id="IPR009081">
    <property type="entry name" value="PP-bd_ACP"/>
</dbReference>
<dbReference type="InterPro" id="IPR029058">
    <property type="entry name" value="AB_hydrolase_fold"/>
</dbReference>
<dbReference type="NCBIfam" id="TIGR04532">
    <property type="entry name" value="PT_fungal_PKS"/>
    <property type="match status" value="1"/>
</dbReference>
<dbReference type="SUPFAM" id="SSF53474">
    <property type="entry name" value="alpha/beta-Hydrolases"/>
    <property type="match status" value="1"/>
</dbReference>
<dbReference type="Pfam" id="PF00975">
    <property type="entry name" value="Thioesterase"/>
    <property type="match status" value="1"/>
</dbReference>
<dbReference type="FunFam" id="3.40.366.10:FF:000002">
    <property type="entry name" value="Probable polyketide synthase 2"/>
    <property type="match status" value="1"/>
</dbReference>
<dbReference type="EMBL" id="FWEW01000486">
    <property type="protein sequence ID" value="SLM35037.1"/>
    <property type="molecule type" value="Genomic_DNA"/>
</dbReference>
<dbReference type="InterPro" id="IPR049900">
    <property type="entry name" value="PKS_mFAS_DH"/>
</dbReference>
<feature type="region of interest" description="N-terminal hotdog fold" evidence="5">
    <location>
        <begin position="1298"/>
        <end position="1430"/>
    </location>
</feature>
<dbReference type="Pfam" id="PF14765">
    <property type="entry name" value="PS-DH"/>
    <property type="match status" value="1"/>
</dbReference>
<dbReference type="SUPFAM" id="SSF47336">
    <property type="entry name" value="ACP-like"/>
    <property type="match status" value="1"/>
</dbReference>
<organism evidence="10 11">
    <name type="scientific">Lasallia pustulata</name>
    <dbReference type="NCBI Taxonomy" id="136370"/>
    <lineage>
        <taxon>Eukaryota</taxon>
        <taxon>Fungi</taxon>
        <taxon>Dikarya</taxon>
        <taxon>Ascomycota</taxon>
        <taxon>Pezizomycotina</taxon>
        <taxon>Lecanoromycetes</taxon>
        <taxon>OSLEUM clade</taxon>
        <taxon>Umbilicariomycetidae</taxon>
        <taxon>Umbilicariales</taxon>
        <taxon>Umbilicariaceae</taxon>
        <taxon>Lasallia</taxon>
    </lineage>
</organism>
<dbReference type="InterPro" id="IPR014031">
    <property type="entry name" value="Ketoacyl_synth_C"/>
</dbReference>
<dbReference type="InterPro" id="IPR020841">
    <property type="entry name" value="PKS_Beta-ketoAc_synthase_dom"/>
</dbReference>
<keyword evidence="2" id="KW-0597">Phosphoprotein</keyword>
<dbReference type="CDD" id="cd00833">
    <property type="entry name" value="PKS"/>
    <property type="match status" value="1"/>
</dbReference>
<dbReference type="PROSITE" id="PS52004">
    <property type="entry name" value="KS3_2"/>
    <property type="match status" value="1"/>
</dbReference>
<evidence type="ECO:0000259" key="8">
    <source>
        <dbReference type="PROSITE" id="PS52004"/>
    </source>
</evidence>
<evidence type="ECO:0000256" key="2">
    <source>
        <dbReference type="ARBA" id="ARBA00022553"/>
    </source>
</evidence>
<feature type="region of interest" description="C-terminal hotdog fold" evidence="5">
    <location>
        <begin position="1458"/>
        <end position="1605"/>
    </location>
</feature>
<dbReference type="Pfam" id="PF02801">
    <property type="entry name" value="Ketoacyl-synt_C"/>
    <property type="match status" value="1"/>
</dbReference>
<keyword evidence="3" id="KW-0808">Transferase</keyword>